<reference evidence="1 2" key="1">
    <citation type="submission" date="2019-07" db="EMBL/GenBank/DDBJ databases">
        <title>Complete Genome Sequence of Leptotrichia hongkongensis Strain JMUB5056.</title>
        <authorList>
            <person name="Watanabe S."/>
            <person name="Cui L."/>
        </authorList>
    </citation>
    <scope>NUCLEOTIDE SEQUENCE [LARGE SCALE GENOMIC DNA]</scope>
    <source>
        <strain evidence="1 2">JMUB5056</strain>
    </source>
</reference>
<dbReference type="Proteomes" id="UP000321561">
    <property type="component" value="Chromosome"/>
</dbReference>
<organism evidence="1 2">
    <name type="scientific">Leptotrichia hongkongensis</name>
    <dbReference type="NCBI Taxonomy" id="554406"/>
    <lineage>
        <taxon>Bacteria</taxon>
        <taxon>Fusobacteriati</taxon>
        <taxon>Fusobacteriota</taxon>
        <taxon>Fusobacteriia</taxon>
        <taxon>Fusobacteriales</taxon>
        <taxon>Leptotrichiaceae</taxon>
        <taxon>Leptotrichia</taxon>
    </lineage>
</organism>
<evidence type="ECO:0000313" key="1">
    <source>
        <dbReference type="EMBL" id="BBM58804.1"/>
    </source>
</evidence>
<proteinExistence type="predicted"/>
<accession>A0A510L494</accession>
<gene>
    <name evidence="1" type="ORF">JMUB5056_0386</name>
</gene>
<name>A0A510L494_9FUSO</name>
<evidence type="ECO:0000313" key="2">
    <source>
        <dbReference type="Proteomes" id="UP000321561"/>
    </source>
</evidence>
<sequence length="123" mass="14455">MLQNTNDYYNRGTFNTVTYINDKDEDKTKHVRDVIYWLNWGTGPDDKSSIPKRIELSLVGKVVSDNYEDIKIWAISRGYSSIGLKEAMEYISDRLFLDDFKNQLNNLLKFNPEQIAPRIMDLR</sequence>
<protein>
    <submittedName>
        <fullName evidence="1">Uncharacterized protein</fullName>
    </submittedName>
</protein>
<dbReference type="EMBL" id="AP019846">
    <property type="protein sequence ID" value="BBM58804.1"/>
    <property type="molecule type" value="Genomic_DNA"/>
</dbReference>
<dbReference type="AlphaFoldDB" id="A0A510L494"/>
<dbReference type="KEGG" id="lhg:JMUB5056_0386"/>